<keyword evidence="1" id="KW-1133">Transmembrane helix</keyword>
<keyword evidence="3" id="KW-1185">Reference proteome</keyword>
<dbReference type="AlphaFoldDB" id="A0A370H3P5"/>
<feature type="transmembrane region" description="Helical" evidence="1">
    <location>
        <begin position="15"/>
        <end position="35"/>
    </location>
</feature>
<dbReference type="EMBL" id="QQBB01000020">
    <property type="protein sequence ID" value="RDI50504.1"/>
    <property type="molecule type" value="Genomic_DNA"/>
</dbReference>
<accession>A0A370H3P5</accession>
<reference evidence="2 3" key="1">
    <citation type="submission" date="2018-07" db="EMBL/GenBank/DDBJ databases">
        <title>Genomic Encyclopedia of Type Strains, Phase IV (KMG-IV): sequencing the most valuable type-strain genomes for metagenomic binning, comparative biology and taxonomic classification.</title>
        <authorList>
            <person name="Goeker M."/>
        </authorList>
    </citation>
    <scope>NUCLEOTIDE SEQUENCE [LARGE SCALE GENOMIC DNA]</scope>
    <source>
        <strain evidence="2 3">DSM 14364</strain>
    </source>
</reference>
<evidence type="ECO:0000313" key="3">
    <source>
        <dbReference type="Proteomes" id="UP000254925"/>
    </source>
</evidence>
<organism evidence="2 3">
    <name type="scientific">Microvirga subterranea</name>
    <dbReference type="NCBI Taxonomy" id="186651"/>
    <lineage>
        <taxon>Bacteria</taxon>
        <taxon>Pseudomonadati</taxon>
        <taxon>Pseudomonadota</taxon>
        <taxon>Alphaproteobacteria</taxon>
        <taxon>Hyphomicrobiales</taxon>
        <taxon>Methylobacteriaceae</taxon>
        <taxon>Microvirga</taxon>
    </lineage>
</organism>
<sequence length="62" mass="7055">MTADLQSTTLSLLDWISLGFLSFLLSLIGLGGYRLRQEIRDAERIRQETGKEATARRTSERL</sequence>
<proteinExistence type="predicted"/>
<evidence type="ECO:0000313" key="2">
    <source>
        <dbReference type="EMBL" id="RDI50504.1"/>
    </source>
</evidence>
<keyword evidence="1" id="KW-0812">Transmembrane</keyword>
<dbReference type="RefSeq" id="WP_114773372.1">
    <property type="nucleotide sequence ID" value="NZ_QQBB01000020.1"/>
</dbReference>
<evidence type="ECO:0000256" key="1">
    <source>
        <dbReference type="SAM" id="Phobius"/>
    </source>
</evidence>
<gene>
    <name evidence="2" type="ORF">DES45_12023</name>
</gene>
<dbReference type="Proteomes" id="UP000254925">
    <property type="component" value="Unassembled WGS sequence"/>
</dbReference>
<comment type="caution">
    <text evidence="2">The sequence shown here is derived from an EMBL/GenBank/DDBJ whole genome shotgun (WGS) entry which is preliminary data.</text>
</comment>
<name>A0A370H3P5_9HYPH</name>
<keyword evidence="1" id="KW-0472">Membrane</keyword>
<protein>
    <submittedName>
        <fullName evidence="2">Uncharacterized protein</fullName>
    </submittedName>
</protein>